<dbReference type="Proteomes" id="UP000252415">
    <property type="component" value="Unassembled WGS sequence"/>
</dbReference>
<proteinExistence type="predicted"/>
<gene>
    <name evidence="1" type="ORF">DFP97_12154</name>
</gene>
<dbReference type="EMBL" id="QPJD01000021">
    <property type="protein sequence ID" value="RCW41774.1"/>
    <property type="molecule type" value="Genomic_DNA"/>
</dbReference>
<evidence type="ECO:0000313" key="2">
    <source>
        <dbReference type="Proteomes" id="UP000252415"/>
    </source>
</evidence>
<comment type="caution">
    <text evidence="1">The sequence shown here is derived from an EMBL/GenBank/DDBJ whole genome shotgun (WGS) entry which is preliminary data.</text>
</comment>
<protein>
    <submittedName>
        <fullName evidence="1">Uncharacterized protein</fullName>
    </submittedName>
</protein>
<dbReference type="AlphaFoldDB" id="A0A368VJL8"/>
<accession>A0A368VJL8</accession>
<name>A0A368VJL8_9BACL</name>
<reference evidence="1 2" key="1">
    <citation type="submission" date="2018-07" db="EMBL/GenBank/DDBJ databases">
        <title>Genomic Encyclopedia of Type Strains, Phase III (KMG-III): the genomes of soil and plant-associated and newly described type strains.</title>
        <authorList>
            <person name="Whitman W."/>
        </authorList>
    </citation>
    <scope>NUCLEOTIDE SEQUENCE [LARGE SCALE GENOMIC DNA]</scope>
    <source>
        <strain evidence="1 2">CECT 7506</strain>
    </source>
</reference>
<organism evidence="1 2">
    <name type="scientific">Paenibacillus prosopidis</name>
    <dbReference type="NCBI Taxonomy" id="630520"/>
    <lineage>
        <taxon>Bacteria</taxon>
        <taxon>Bacillati</taxon>
        <taxon>Bacillota</taxon>
        <taxon>Bacilli</taxon>
        <taxon>Bacillales</taxon>
        <taxon>Paenibacillaceae</taxon>
        <taxon>Paenibacillus</taxon>
    </lineage>
</organism>
<keyword evidence="2" id="KW-1185">Reference proteome</keyword>
<dbReference type="RefSeq" id="WP_114383613.1">
    <property type="nucleotide sequence ID" value="NZ_QPJD01000021.1"/>
</dbReference>
<evidence type="ECO:0000313" key="1">
    <source>
        <dbReference type="EMBL" id="RCW41774.1"/>
    </source>
</evidence>
<dbReference type="OrthoDB" id="2599452at2"/>
<sequence>MLCQSANHFPFVTEQSPTLTVSRIELFVIPALAVDSAGHRVCLRLTSSLGFGWSELFICETEDMIDLDSWSDLLVSFIGRIALPPLHDFHYDKTSQNGRAFELFTTAVNQVLAQSPDSAPIERDAEELVLRQRAVNYVSLI</sequence>